<sequence length="57" mass="6042">MRSNRYMAPAILIAAGLLILAGCAGQGDVTSPESFDDALALAGHDNSLVLVEFYTDW</sequence>
<accession>A0A8J7C2D6</accession>
<gene>
    <name evidence="2" type="ORF">IFK94_13365</name>
</gene>
<reference evidence="2 3" key="1">
    <citation type="submission" date="2020-08" db="EMBL/GenBank/DDBJ databases">
        <title>Acidobacteriota in marine sediments use diverse sulfur dissimilation pathways.</title>
        <authorList>
            <person name="Wasmund K."/>
        </authorList>
    </citation>
    <scope>NUCLEOTIDE SEQUENCE [LARGE SCALE GENOMIC DNA]</scope>
    <source>
        <strain evidence="2">MAG AM4</strain>
    </source>
</reference>
<evidence type="ECO:0000256" key="1">
    <source>
        <dbReference type="SAM" id="SignalP"/>
    </source>
</evidence>
<feature type="signal peptide" evidence="1">
    <location>
        <begin position="1"/>
        <end position="26"/>
    </location>
</feature>
<evidence type="ECO:0008006" key="4">
    <source>
        <dbReference type="Google" id="ProtNLM"/>
    </source>
</evidence>
<dbReference type="PROSITE" id="PS51257">
    <property type="entry name" value="PROKAR_LIPOPROTEIN"/>
    <property type="match status" value="1"/>
</dbReference>
<protein>
    <recommendedName>
        <fullName evidence="4">Thioredoxin domain-containing protein</fullName>
    </recommendedName>
</protein>
<proteinExistence type="predicted"/>
<dbReference type="AlphaFoldDB" id="A0A8J7C2D6"/>
<dbReference type="Proteomes" id="UP000648239">
    <property type="component" value="Unassembled WGS sequence"/>
</dbReference>
<name>A0A8J7C2D6_9BACT</name>
<dbReference type="EMBL" id="JACXWD010000059">
    <property type="protein sequence ID" value="MBD3869105.1"/>
    <property type="molecule type" value="Genomic_DNA"/>
</dbReference>
<keyword evidence="1" id="KW-0732">Signal</keyword>
<feature type="chain" id="PRO_5035181780" description="Thioredoxin domain-containing protein" evidence="1">
    <location>
        <begin position="27"/>
        <end position="57"/>
    </location>
</feature>
<evidence type="ECO:0000313" key="3">
    <source>
        <dbReference type="Proteomes" id="UP000648239"/>
    </source>
</evidence>
<comment type="caution">
    <text evidence="2">The sequence shown here is derived from an EMBL/GenBank/DDBJ whole genome shotgun (WGS) entry which is preliminary data.</text>
</comment>
<evidence type="ECO:0000313" key="2">
    <source>
        <dbReference type="EMBL" id="MBD3869105.1"/>
    </source>
</evidence>
<organism evidence="2 3">
    <name type="scientific">Candidatus Polarisedimenticola svalbardensis</name>
    <dbReference type="NCBI Taxonomy" id="2886004"/>
    <lineage>
        <taxon>Bacteria</taxon>
        <taxon>Pseudomonadati</taxon>
        <taxon>Acidobacteriota</taxon>
        <taxon>Candidatus Polarisedimenticolia</taxon>
        <taxon>Candidatus Polarisedimenticolales</taxon>
        <taxon>Candidatus Polarisedimenticolaceae</taxon>
        <taxon>Candidatus Polarisedimenticola</taxon>
    </lineage>
</organism>